<dbReference type="Pfam" id="PF04055">
    <property type="entry name" value="Radical_SAM"/>
    <property type="match status" value="1"/>
</dbReference>
<feature type="domain" description="Radical SAM core" evidence="9">
    <location>
        <begin position="163"/>
        <end position="395"/>
    </location>
</feature>
<keyword evidence="3" id="KW-0808">Transferase</keyword>
<dbReference type="AlphaFoldDB" id="A0A9D1SSL4"/>
<dbReference type="InterPro" id="IPR007197">
    <property type="entry name" value="rSAM"/>
</dbReference>
<reference evidence="10" key="2">
    <citation type="journal article" date="2021" name="PeerJ">
        <title>Extensive microbial diversity within the chicken gut microbiome revealed by metagenomics and culture.</title>
        <authorList>
            <person name="Gilroy R."/>
            <person name="Ravi A."/>
            <person name="Getino M."/>
            <person name="Pursley I."/>
            <person name="Horton D.L."/>
            <person name="Alikhan N.F."/>
            <person name="Baker D."/>
            <person name="Gharbi K."/>
            <person name="Hall N."/>
            <person name="Watson M."/>
            <person name="Adriaenssens E.M."/>
            <person name="Foster-Nyarko E."/>
            <person name="Jarju S."/>
            <person name="Secka A."/>
            <person name="Antonio M."/>
            <person name="Oren A."/>
            <person name="Chaudhuri R.R."/>
            <person name="La Ragione R."/>
            <person name="Hildebrand F."/>
            <person name="Pallen M.J."/>
        </authorList>
    </citation>
    <scope>NUCLEOTIDE SEQUENCE</scope>
    <source>
        <strain evidence="10">CHK154-7741</strain>
    </source>
</reference>
<dbReference type="GO" id="GO:0046872">
    <property type="term" value="F:metal ion binding"/>
    <property type="evidence" value="ECO:0007669"/>
    <property type="project" value="UniProtKB-KW"/>
</dbReference>
<dbReference type="InterPro" id="IPR006158">
    <property type="entry name" value="Cobalamin-bd"/>
</dbReference>
<gene>
    <name evidence="10" type="ORF">IAD26_09070</name>
</gene>
<evidence type="ECO:0000313" key="10">
    <source>
        <dbReference type="EMBL" id="HIU93266.1"/>
    </source>
</evidence>
<accession>A0A9D1SSL4</accession>
<dbReference type="InterPro" id="IPR034466">
    <property type="entry name" value="Methyltransferase_Class_B"/>
</dbReference>
<dbReference type="SFLD" id="SFLDG01123">
    <property type="entry name" value="methyltransferase_(Class_B)"/>
    <property type="match status" value="1"/>
</dbReference>
<evidence type="ECO:0000256" key="3">
    <source>
        <dbReference type="ARBA" id="ARBA00022679"/>
    </source>
</evidence>
<evidence type="ECO:0000256" key="6">
    <source>
        <dbReference type="ARBA" id="ARBA00023004"/>
    </source>
</evidence>
<dbReference type="Gene3D" id="3.40.50.280">
    <property type="entry name" value="Cobalamin-binding domain"/>
    <property type="match status" value="1"/>
</dbReference>
<keyword evidence="6" id="KW-0408">Iron</keyword>
<dbReference type="EMBL" id="DVOD01000065">
    <property type="protein sequence ID" value="HIU93266.1"/>
    <property type="molecule type" value="Genomic_DNA"/>
</dbReference>
<evidence type="ECO:0000256" key="5">
    <source>
        <dbReference type="ARBA" id="ARBA00022723"/>
    </source>
</evidence>
<evidence type="ECO:0000256" key="4">
    <source>
        <dbReference type="ARBA" id="ARBA00022691"/>
    </source>
</evidence>
<keyword evidence="5" id="KW-0479">Metal-binding</keyword>
<evidence type="ECO:0000313" key="11">
    <source>
        <dbReference type="Proteomes" id="UP000886748"/>
    </source>
</evidence>
<dbReference type="PROSITE" id="PS51918">
    <property type="entry name" value="RADICAL_SAM"/>
    <property type="match status" value="1"/>
</dbReference>
<dbReference type="InterPro" id="IPR023404">
    <property type="entry name" value="rSAM_horseshoe"/>
</dbReference>
<dbReference type="Gene3D" id="3.80.30.20">
    <property type="entry name" value="tm_1862 like domain"/>
    <property type="match status" value="1"/>
</dbReference>
<dbReference type="SMART" id="SM00729">
    <property type="entry name" value="Elp3"/>
    <property type="match status" value="1"/>
</dbReference>
<keyword evidence="7" id="KW-0411">Iron-sulfur</keyword>
<sequence>MKIALIMVKGNVYGFKNRSFIFKYMPDSLTLGTLYGIIKHSFPEIEVEIYDETVETVKKENIKADLIGISAITPCINKAYAYADYFRQQGIPVFIGGVHATLNPKEVKEHCDAVVKGLADETLPQLINDFKNGALKPFYEQNPDMSYSNLVFPQRKIYEDKSFLGCELNMVYATFGCTNRCGFCVQPYVCGGYHQRPVDDVISEIKLIEDDYIEFIDPNLAKDENYLKKLCQKLIPFKKRWFAPLTISVCKNEELLDLMQQSGCEEILIGFESINQDSVKGINKGFNRVDDYKECIKQLHKRKIKITGSFVLGLDSDTKESLLSTADFVKEAHIDYVRYTINTPYPGTEYYEKMKSQGRIVENDWNLYDCQNCVFVPVNMTAQELESIFKTLWQQTYTLKNIFVRLSYIKNPFTFVKDVVTNYIFGRIYINMVLKEKSFIKKIFF</sequence>
<dbReference type="InterPro" id="IPR058240">
    <property type="entry name" value="rSAM_sf"/>
</dbReference>
<dbReference type="Pfam" id="PF02310">
    <property type="entry name" value="B12-binding"/>
    <property type="match status" value="1"/>
</dbReference>
<dbReference type="GO" id="GO:0031419">
    <property type="term" value="F:cobalamin binding"/>
    <property type="evidence" value="ECO:0007669"/>
    <property type="project" value="InterPro"/>
</dbReference>
<evidence type="ECO:0000256" key="2">
    <source>
        <dbReference type="ARBA" id="ARBA00022603"/>
    </source>
</evidence>
<dbReference type="SUPFAM" id="SSF102114">
    <property type="entry name" value="Radical SAM enzymes"/>
    <property type="match status" value="1"/>
</dbReference>
<keyword evidence="2" id="KW-0489">Methyltransferase</keyword>
<protein>
    <submittedName>
        <fullName evidence="10">Radical SAM protein</fullName>
    </submittedName>
</protein>
<name>A0A9D1SSL4_9CLOT</name>
<dbReference type="Proteomes" id="UP000886748">
    <property type="component" value="Unassembled WGS sequence"/>
</dbReference>
<dbReference type="SFLD" id="SFLDG01082">
    <property type="entry name" value="B12-binding_domain_containing"/>
    <property type="match status" value="1"/>
</dbReference>
<dbReference type="GO" id="GO:0003824">
    <property type="term" value="F:catalytic activity"/>
    <property type="evidence" value="ECO:0007669"/>
    <property type="project" value="InterPro"/>
</dbReference>
<evidence type="ECO:0000259" key="9">
    <source>
        <dbReference type="PROSITE" id="PS51918"/>
    </source>
</evidence>
<dbReference type="GO" id="GO:0051539">
    <property type="term" value="F:4 iron, 4 sulfur cluster binding"/>
    <property type="evidence" value="ECO:0007669"/>
    <property type="project" value="UniProtKB-KW"/>
</dbReference>
<evidence type="ECO:0000256" key="1">
    <source>
        <dbReference type="ARBA" id="ARBA00001966"/>
    </source>
</evidence>
<organism evidence="10 11">
    <name type="scientific">Candidatus Limenecus avicola</name>
    <dbReference type="NCBI Taxonomy" id="2840847"/>
    <lineage>
        <taxon>Bacteria</taxon>
        <taxon>Bacillati</taxon>
        <taxon>Bacillota</taxon>
        <taxon>Clostridia</taxon>
        <taxon>Eubacteriales</taxon>
        <taxon>Clostridiaceae</taxon>
        <taxon>Clostridiaceae incertae sedis</taxon>
        <taxon>Candidatus Limenecus</taxon>
    </lineage>
</organism>
<evidence type="ECO:0000259" key="8">
    <source>
        <dbReference type="PROSITE" id="PS51332"/>
    </source>
</evidence>
<comment type="cofactor">
    <cofactor evidence="1">
        <name>[4Fe-4S] cluster</name>
        <dbReference type="ChEBI" id="CHEBI:49883"/>
    </cofactor>
</comment>
<dbReference type="GO" id="GO:0005829">
    <property type="term" value="C:cytosol"/>
    <property type="evidence" value="ECO:0007669"/>
    <property type="project" value="TreeGrafter"/>
</dbReference>
<dbReference type="CDD" id="cd02068">
    <property type="entry name" value="radical_SAM_B12_BD"/>
    <property type="match status" value="1"/>
</dbReference>
<keyword evidence="4" id="KW-0949">S-adenosyl-L-methionine</keyword>
<evidence type="ECO:0000256" key="7">
    <source>
        <dbReference type="ARBA" id="ARBA00023014"/>
    </source>
</evidence>
<dbReference type="InterPro" id="IPR006638">
    <property type="entry name" value="Elp3/MiaA/NifB-like_rSAM"/>
</dbReference>
<comment type="caution">
    <text evidence="10">The sequence shown here is derived from an EMBL/GenBank/DDBJ whole genome shotgun (WGS) entry which is preliminary data.</text>
</comment>
<dbReference type="InterPro" id="IPR051198">
    <property type="entry name" value="BchE-like"/>
</dbReference>
<dbReference type="PROSITE" id="PS51332">
    <property type="entry name" value="B12_BINDING"/>
    <property type="match status" value="1"/>
</dbReference>
<dbReference type="PANTHER" id="PTHR43409">
    <property type="entry name" value="ANAEROBIC MAGNESIUM-PROTOPORPHYRIN IX MONOMETHYL ESTER CYCLASE-RELATED"/>
    <property type="match status" value="1"/>
</dbReference>
<dbReference type="PANTHER" id="PTHR43409:SF7">
    <property type="entry name" value="BLL1977 PROTEIN"/>
    <property type="match status" value="1"/>
</dbReference>
<reference evidence="10" key="1">
    <citation type="submission" date="2020-10" db="EMBL/GenBank/DDBJ databases">
        <authorList>
            <person name="Gilroy R."/>
        </authorList>
    </citation>
    <scope>NUCLEOTIDE SEQUENCE</scope>
    <source>
        <strain evidence="10">CHK154-7741</strain>
    </source>
</reference>
<dbReference type="SFLD" id="SFLDS00029">
    <property type="entry name" value="Radical_SAM"/>
    <property type="match status" value="1"/>
</dbReference>
<dbReference type="CDD" id="cd01335">
    <property type="entry name" value="Radical_SAM"/>
    <property type="match status" value="1"/>
</dbReference>
<feature type="domain" description="B12-binding" evidence="8">
    <location>
        <begin position="1"/>
        <end position="137"/>
    </location>
</feature>
<proteinExistence type="predicted"/>